<accession>A0A346FDD6</accession>
<reference evidence="1 2" key="1">
    <citation type="submission" date="2018-07" db="EMBL/GenBank/DDBJ databases">
        <title>Relating species composition and interactions to biofilm formation in a model drinking water community.</title>
        <authorList>
            <person name="Thompson A."/>
            <person name="English E.L."/>
            <person name="Willsey G."/>
            <person name="Nock A.M."/>
            <person name="Eckstrom K."/>
            <person name="Tighe S.W."/>
            <person name="Bavelock M."/>
            <person name="Cairns B."/>
            <person name="Foote A."/>
            <person name="Schulman H."/>
            <person name="Gupta S."/>
            <person name="Kadouri D."/>
            <person name="Wargo M.J."/>
        </authorList>
    </citation>
    <scope>NUCLEOTIDE SEQUENCE [LARGE SCALE GENOMIC DNA]</scope>
    <source>
        <strain evidence="1">SPS</strain>
    </source>
</reference>
<sequence length="385" mass="42848">MEAVNTNKTLTAAVKALNKAGGEPVNIQWLRAYIARLDSTEIEDPSRAKEVVRSRNFQTENVRLRKDVKALSEAVGGREAFLDAMTRIVDELPERPPVDFRSFGGAQAGTPITVELLLSDLQIGKLSPGYDTNIARKRLFEFGRAALFQIEQKASVGYRIERIVLGLLGDIIESDMKHANSGRATDSSTSEQLFDAQQGLFEFVIEPLARYGIPMDVIAITGNHDWDGHGINMFEPGKNHLSWCMYRSLEMLTTRVGYSNVTWHIPEGSYAIVDFYGQKALYEHGVGVANTEIAMKSHKIKRSEQEKQHLTYFRMGDKHTVTSFNSGQLVVNGAFFGACAGGTEYSGIVGYSSVPAQWMGFHVARKDNRLSLYDSFVIQLDHIGE</sequence>
<evidence type="ECO:0008006" key="3">
    <source>
        <dbReference type="Google" id="ProtNLM"/>
    </source>
</evidence>
<organism evidence="1 2">
    <name type="scientific">Sphingomonas phage Scott</name>
    <dbReference type="NCBI Taxonomy" id="2282912"/>
    <lineage>
        <taxon>Viruses</taxon>
        <taxon>Duplodnaviria</taxon>
        <taxon>Heunggongvirae</taxon>
        <taxon>Uroviricota</taxon>
        <taxon>Caudoviricetes</taxon>
        <taxon>Autographivirales</taxon>
        <taxon>Autonotataviridae</taxon>
        <taxon>Scottvirus</taxon>
        <taxon>Scottvirus scott</taxon>
    </lineage>
</organism>
<evidence type="ECO:0000313" key="2">
    <source>
        <dbReference type="Proteomes" id="UP000260554"/>
    </source>
</evidence>
<dbReference type="EMBL" id="MH684921">
    <property type="protein sequence ID" value="AXN53750.1"/>
    <property type="molecule type" value="Genomic_DNA"/>
</dbReference>
<name>A0A346FDD6_9CAUD</name>
<dbReference type="SUPFAM" id="SSF56300">
    <property type="entry name" value="Metallo-dependent phosphatases"/>
    <property type="match status" value="1"/>
</dbReference>
<dbReference type="Proteomes" id="UP000260554">
    <property type="component" value="Segment"/>
</dbReference>
<protein>
    <recommendedName>
        <fullName evidence="3">Calcineurin-like phosphoesterase domain-containing protein</fullName>
    </recommendedName>
</protein>
<evidence type="ECO:0000313" key="1">
    <source>
        <dbReference type="EMBL" id="AXN53750.1"/>
    </source>
</evidence>
<gene>
    <name evidence="1" type="ORF">SPS_39</name>
</gene>
<proteinExistence type="predicted"/>
<keyword evidence="2" id="KW-1185">Reference proteome</keyword>
<dbReference type="InterPro" id="IPR029052">
    <property type="entry name" value="Metallo-depent_PP-like"/>
</dbReference>